<dbReference type="PANTHER" id="PTHR11439:SF461">
    <property type="entry name" value="OS10G0432200 PROTEIN"/>
    <property type="match status" value="1"/>
</dbReference>
<dbReference type="PANTHER" id="PTHR11439">
    <property type="entry name" value="GAG-POL-RELATED RETROTRANSPOSON"/>
    <property type="match status" value="1"/>
</dbReference>
<proteinExistence type="predicted"/>
<reference evidence="2" key="1">
    <citation type="submission" date="2018-02" db="EMBL/GenBank/DDBJ databases">
        <authorList>
            <person name="Cohen D.B."/>
            <person name="Kent A.D."/>
        </authorList>
    </citation>
    <scope>NUCLEOTIDE SEQUENCE</scope>
</reference>
<dbReference type="CDD" id="cd09272">
    <property type="entry name" value="RNase_HI_RT_Ty1"/>
    <property type="match status" value="1"/>
</dbReference>
<sequence length="154" mass="17459">MASSILLMVSFSLMLLYTDSWWAVSSILTVTRLDLTYVVHLVSQFMSAPRFTHYAAVLRILRYIKGTLFHGLHFSAQSSLELCAYADANWARDPTDRHSTTSYCFLQGSFLISWHNKKQSVVARSSTEAEYRALADATSELLWLCWLLIDIGAP</sequence>
<organism evidence="2">
    <name type="scientific">Fagus sylvatica</name>
    <name type="common">Beechnut</name>
    <dbReference type="NCBI Taxonomy" id="28930"/>
    <lineage>
        <taxon>Eukaryota</taxon>
        <taxon>Viridiplantae</taxon>
        <taxon>Streptophyta</taxon>
        <taxon>Embryophyta</taxon>
        <taxon>Tracheophyta</taxon>
        <taxon>Spermatophyta</taxon>
        <taxon>Magnoliopsida</taxon>
        <taxon>eudicotyledons</taxon>
        <taxon>Gunneridae</taxon>
        <taxon>Pentapetalae</taxon>
        <taxon>rosids</taxon>
        <taxon>fabids</taxon>
        <taxon>Fagales</taxon>
        <taxon>Fagaceae</taxon>
        <taxon>Fagus</taxon>
    </lineage>
</organism>
<protein>
    <recommendedName>
        <fullName evidence="3">Reverse transcriptase Ty1/copia-type domain-containing protein</fullName>
    </recommendedName>
</protein>
<dbReference type="AlphaFoldDB" id="A0A2N9H797"/>
<evidence type="ECO:0000256" key="1">
    <source>
        <dbReference type="SAM" id="SignalP"/>
    </source>
</evidence>
<feature type="signal peptide" evidence="1">
    <location>
        <begin position="1"/>
        <end position="20"/>
    </location>
</feature>
<feature type="chain" id="PRO_5014860715" description="Reverse transcriptase Ty1/copia-type domain-containing protein" evidence="1">
    <location>
        <begin position="21"/>
        <end position="154"/>
    </location>
</feature>
<name>A0A2N9H797_FAGSY</name>
<evidence type="ECO:0000313" key="2">
    <source>
        <dbReference type="EMBL" id="SPD07449.1"/>
    </source>
</evidence>
<dbReference type="EMBL" id="OIVN01002913">
    <property type="protein sequence ID" value="SPD07449.1"/>
    <property type="molecule type" value="Genomic_DNA"/>
</dbReference>
<gene>
    <name evidence="2" type="ORF">FSB_LOCUS35331</name>
</gene>
<accession>A0A2N9H797</accession>
<evidence type="ECO:0008006" key="3">
    <source>
        <dbReference type="Google" id="ProtNLM"/>
    </source>
</evidence>
<keyword evidence="1" id="KW-0732">Signal</keyword>